<evidence type="ECO:0000313" key="5">
    <source>
        <dbReference type="EMBL" id="GAA4893275.1"/>
    </source>
</evidence>
<accession>A0ABP9F3G5</accession>
<dbReference type="InterPro" id="IPR046335">
    <property type="entry name" value="LacI/GalR-like_sensor"/>
</dbReference>
<dbReference type="CDD" id="cd01392">
    <property type="entry name" value="HTH_LacI"/>
    <property type="match status" value="1"/>
</dbReference>
<feature type="domain" description="HTH lacI-type" evidence="4">
    <location>
        <begin position="8"/>
        <end position="62"/>
    </location>
</feature>
<dbReference type="SUPFAM" id="SSF47413">
    <property type="entry name" value="lambda repressor-like DNA-binding domains"/>
    <property type="match status" value="1"/>
</dbReference>
<protein>
    <submittedName>
        <fullName evidence="5">LacI family DNA-binding transcriptional regulator</fullName>
    </submittedName>
</protein>
<dbReference type="PROSITE" id="PS50932">
    <property type="entry name" value="HTH_LACI_2"/>
    <property type="match status" value="1"/>
</dbReference>
<proteinExistence type="predicted"/>
<dbReference type="Pfam" id="PF00356">
    <property type="entry name" value="LacI"/>
    <property type="match status" value="1"/>
</dbReference>
<gene>
    <name evidence="5" type="ORF">GCM10025789_08030</name>
</gene>
<dbReference type="InterPro" id="IPR000843">
    <property type="entry name" value="HTH_LacI"/>
</dbReference>
<dbReference type="SMART" id="SM00354">
    <property type="entry name" value="HTH_LACI"/>
    <property type="match status" value="1"/>
</dbReference>
<dbReference type="InterPro" id="IPR010982">
    <property type="entry name" value="Lambda_DNA-bd_dom_sf"/>
</dbReference>
<evidence type="ECO:0000313" key="6">
    <source>
        <dbReference type="Proteomes" id="UP001501521"/>
    </source>
</evidence>
<dbReference type="PANTHER" id="PTHR30146">
    <property type="entry name" value="LACI-RELATED TRANSCRIPTIONAL REPRESSOR"/>
    <property type="match status" value="1"/>
</dbReference>
<dbReference type="RefSeq" id="WP_345579335.1">
    <property type="nucleotide sequence ID" value="NZ_BAABLV010000013.1"/>
</dbReference>
<keyword evidence="2 5" id="KW-0238">DNA-binding</keyword>
<evidence type="ECO:0000256" key="2">
    <source>
        <dbReference type="ARBA" id="ARBA00023125"/>
    </source>
</evidence>
<dbReference type="Pfam" id="PF13377">
    <property type="entry name" value="Peripla_BP_3"/>
    <property type="match status" value="1"/>
</dbReference>
<dbReference type="GO" id="GO:0003677">
    <property type="term" value="F:DNA binding"/>
    <property type="evidence" value="ECO:0007669"/>
    <property type="project" value="UniProtKB-KW"/>
</dbReference>
<evidence type="ECO:0000259" key="4">
    <source>
        <dbReference type="PROSITE" id="PS50932"/>
    </source>
</evidence>
<dbReference type="EMBL" id="BAABLV010000013">
    <property type="protein sequence ID" value="GAA4893275.1"/>
    <property type="molecule type" value="Genomic_DNA"/>
</dbReference>
<dbReference type="PROSITE" id="PS00356">
    <property type="entry name" value="HTH_LACI_1"/>
    <property type="match status" value="1"/>
</dbReference>
<dbReference type="PANTHER" id="PTHR30146:SF109">
    <property type="entry name" value="HTH-TYPE TRANSCRIPTIONAL REGULATOR GALS"/>
    <property type="match status" value="1"/>
</dbReference>
<dbReference type="Gene3D" id="1.10.260.40">
    <property type="entry name" value="lambda repressor-like DNA-binding domains"/>
    <property type="match status" value="1"/>
</dbReference>
<dbReference type="Gene3D" id="3.40.50.2300">
    <property type="match status" value="2"/>
</dbReference>
<evidence type="ECO:0000256" key="1">
    <source>
        <dbReference type="ARBA" id="ARBA00023015"/>
    </source>
</evidence>
<comment type="caution">
    <text evidence="5">The sequence shown here is derived from an EMBL/GenBank/DDBJ whole genome shotgun (WGS) entry which is preliminary data.</text>
</comment>
<sequence>MRNGKQRANLRDIAEASGVSIQTASRVVRGVDVVAEATRLRVLEAIERLNYQPNLAARSLSAARTGSVHIIDAVPLFHGHATAFVAICQALSTLELHTSTSVLGDADLDQLELRHLVPVSADGVIVLGGRAESGPWIDTVASRLPTVCVGESSQLPESAVGVSVDHRAGAIAAVDHLLARGARRILHIAGPQEWTDAQERLDGFERAMGAAGLEPTALFAGSWDAAAAAALVPQLPSDVDAVFAANDQLALGAMTALQLAGRSVPGDVRVVGYDDVAGSEWYLPGLTTVRQDFRAMGEQAVKALHLLLNGEPAESSLITPTLIVRDST</sequence>
<organism evidence="5 6">
    <name type="scientific">Tessaracoccus lubricantis</name>
    <dbReference type="NCBI Taxonomy" id="545543"/>
    <lineage>
        <taxon>Bacteria</taxon>
        <taxon>Bacillati</taxon>
        <taxon>Actinomycetota</taxon>
        <taxon>Actinomycetes</taxon>
        <taxon>Propionibacteriales</taxon>
        <taxon>Propionibacteriaceae</taxon>
        <taxon>Tessaracoccus</taxon>
    </lineage>
</organism>
<reference evidence="6" key="1">
    <citation type="journal article" date="2019" name="Int. J. Syst. Evol. Microbiol.">
        <title>The Global Catalogue of Microorganisms (GCM) 10K type strain sequencing project: providing services to taxonomists for standard genome sequencing and annotation.</title>
        <authorList>
            <consortium name="The Broad Institute Genomics Platform"/>
            <consortium name="The Broad Institute Genome Sequencing Center for Infectious Disease"/>
            <person name="Wu L."/>
            <person name="Ma J."/>
        </authorList>
    </citation>
    <scope>NUCLEOTIDE SEQUENCE [LARGE SCALE GENOMIC DNA]</scope>
    <source>
        <strain evidence="6">JCM 19125</strain>
    </source>
</reference>
<dbReference type="SUPFAM" id="SSF53822">
    <property type="entry name" value="Periplasmic binding protein-like I"/>
    <property type="match status" value="1"/>
</dbReference>
<evidence type="ECO:0000256" key="3">
    <source>
        <dbReference type="ARBA" id="ARBA00023163"/>
    </source>
</evidence>
<keyword evidence="6" id="KW-1185">Reference proteome</keyword>
<keyword evidence="3" id="KW-0804">Transcription</keyword>
<name>A0ABP9F3G5_9ACTN</name>
<dbReference type="Proteomes" id="UP001501521">
    <property type="component" value="Unassembled WGS sequence"/>
</dbReference>
<dbReference type="InterPro" id="IPR028082">
    <property type="entry name" value="Peripla_BP_I"/>
</dbReference>
<keyword evidence="1" id="KW-0805">Transcription regulation</keyword>